<name>J4X4L3_9GAMM</name>
<dbReference type="PANTHER" id="PTHR46390:SF1">
    <property type="entry name" value="MANNOSE-1-PHOSPHATE GUANYLYLTRANSFERASE"/>
    <property type="match status" value="1"/>
</dbReference>
<dbReference type="PANTHER" id="PTHR46390">
    <property type="entry name" value="MANNOSE-1-PHOSPHATE GUANYLYLTRANSFERASE"/>
    <property type="match status" value="1"/>
</dbReference>
<dbReference type="Pfam" id="PF01050">
    <property type="entry name" value="MannoseP_isomer"/>
    <property type="match status" value="1"/>
</dbReference>
<dbReference type="InterPro" id="IPR011051">
    <property type="entry name" value="RmlC_Cupin_sf"/>
</dbReference>
<evidence type="ECO:0000313" key="2">
    <source>
        <dbReference type="EMBL" id="EJP73835.1"/>
    </source>
</evidence>
<organism evidence="2 3">
    <name type="scientific">SAR86 cluster bacterium SAR86B</name>
    <dbReference type="NCBI Taxonomy" id="1123867"/>
    <lineage>
        <taxon>Bacteria</taxon>
        <taxon>Pseudomonadati</taxon>
        <taxon>Pseudomonadota</taxon>
        <taxon>Gammaproteobacteria</taxon>
        <taxon>SAR86 cluster</taxon>
    </lineage>
</organism>
<proteinExistence type="predicted"/>
<dbReference type="GO" id="GO:0004475">
    <property type="term" value="F:mannose-1-phosphate guanylyltransferase (GTP) activity"/>
    <property type="evidence" value="ECO:0007669"/>
    <property type="project" value="TreeGrafter"/>
</dbReference>
<sequence length="144" mass="16969">MTGVKFLFGVGGEEKKNSSSWILKKWNQETVERSWGKYIILLKDHGVVVKELIVQPNQGMSFQRHFHRNEIWLVSSGSCVVNYGPKEKENRKSIQLNRHDSFIINVEDWHQITNPFESECKIIEIQYGDLIDEEDIERLDYFKP</sequence>
<dbReference type="EMBL" id="JH611164">
    <property type="protein sequence ID" value="EJP73835.1"/>
    <property type="molecule type" value="Genomic_DNA"/>
</dbReference>
<dbReference type="Proteomes" id="UP000010116">
    <property type="component" value="Unassembled WGS sequence"/>
</dbReference>
<protein>
    <submittedName>
        <fullName evidence="2">Mannose-6-phosphate isomerase</fullName>
    </submittedName>
</protein>
<gene>
    <name evidence="2" type="ORF">NT02SARS_0602</name>
</gene>
<dbReference type="InterPro" id="IPR014710">
    <property type="entry name" value="RmlC-like_jellyroll"/>
</dbReference>
<dbReference type="GO" id="GO:0005976">
    <property type="term" value="P:polysaccharide metabolic process"/>
    <property type="evidence" value="ECO:0007669"/>
    <property type="project" value="InterPro"/>
</dbReference>
<dbReference type="AlphaFoldDB" id="J4X4L3"/>
<dbReference type="InterPro" id="IPR001538">
    <property type="entry name" value="Man6P_isomerase-2_C"/>
</dbReference>
<dbReference type="GO" id="GO:0009298">
    <property type="term" value="P:GDP-mannose biosynthetic process"/>
    <property type="evidence" value="ECO:0007669"/>
    <property type="project" value="TreeGrafter"/>
</dbReference>
<feature type="domain" description="Mannose-6-phosphate isomerase type II C-terminal" evidence="1">
    <location>
        <begin position="28"/>
        <end position="140"/>
    </location>
</feature>
<evidence type="ECO:0000259" key="1">
    <source>
        <dbReference type="Pfam" id="PF01050"/>
    </source>
</evidence>
<evidence type="ECO:0000313" key="3">
    <source>
        <dbReference type="Proteomes" id="UP000010116"/>
    </source>
</evidence>
<dbReference type="CDD" id="cd02213">
    <property type="entry name" value="cupin_PMI_typeII_C"/>
    <property type="match status" value="1"/>
</dbReference>
<dbReference type="HOGENOM" id="CLU_035527_4_3_6"/>
<dbReference type="Gene3D" id="2.60.120.10">
    <property type="entry name" value="Jelly Rolls"/>
    <property type="match status" value="1"/>
</dbReference>
<accession>J4X4L3</accession>
<reference evidence="2 3" key="1">
    <citation type="journal article" date="2012" name="ISME J.">
        <title>Genomic insights to SAR86, an abundant and uncultivated marine bacterial lineage.</title>
        <authorList>
            <person name="Dupont C.L."/>
            <person name="Rusch D.B."/>
            <person name="Yooseph S."/>
            <person name="Lombardo M.J."/>
            <person name="Richter R.A."/>
            <person name="Valas R."/>
            <person name="Novotny M."/>
            <person name="Yee-Greenbaum J."/>
            <person name="Selengut J.D."/>
            <person name="Haft D.H."/>
            <person name="Halpern A.L."/>
            <person name="Lasken R.S."/>
            <person name="Nealson K."/>
            <person name="Friedman R."/>
            <person name="Venter J.C."/>
        </authorList>
    </citation>
    <scope>NUCLEOTIDE SEQUENCE [LARGE SCALE GENOMIC DNA]</scope>
</reference>
<dbReference type="SUPFAM" id="SSF51182">
    <property type="entry name" value="RmlC-like cupins"/>
    <property type="match status" value="1"/>
</dbReference>
<dbReference type="GO" id="GO:0016853">
    <property type="term" value="F:isomerase activity"/>
    <property type="evidence" value="ECO:0007669"/>
    <property type="project" value="UniProtKB-KW"/>
</dbReference>
<keyword evidence="2" id="KW-0413">Isomerase</keyword>
<dbReference type="InterPro" id="IPR051161">
    <property type="entry name" value="Mannose-6P_isomerase_type2"/>
</dbReference>